<evidence type="ECO:0000313" key="1">
    <source>
        <dbReference type="EMBL" id="CAH2243336.1"/>
    </source>
</evidence>
<accession>A0A8S4S0J6</accession>
<sequence length="98" mass="10878">MTIICQCTNGLRQSVLCHEAGRLGSLALLARHVPYLRARYPTRSNVSYATMKETVACLRATRLAPRALGALLLHHVLLLLYIEISKLSIKAKTKPIQP</sequence>
<reference evidence="1" key="1">
    <citation type="submission" date="2022-03" db="EMBL/GenBank/DDBJ databases">
        <authorList>
            <person name="Lindestad O."/>
        </authorList>
    </citation>
    <scope>NUCLEOTIDE SEQUENCE</scope>
</reference>
<dbReference type="Proteomes" id="UP000838756">
    <property type="component" value="Unassembled WGS sequence"/>
</dbReference>
<name>A0A8S4S0J6_9NEOP</name>
<evidence type="ECO:0000313" key="2">
    <source>
        <dbReference type="Proteomes" id="UP000838756"/>
    </source>
</evidence>
<keyword evidence="2" id="KW-1185">Reference proteome</keyword>
<proteinExistence type="predicted"/>
<gene>
    <name evidence="1" type="primary">jg21376</name>
    <name evidence="1" type="ORF">PAEG_LOCUS19486</name>
</gene>
<dbReference type="AlphaFoldDB" id="A0A8S4S0J6"/>
<dbReference type="EMBL" id="CAKXAJ010025742">
    <property type="protein sequence ID" value="CAH2243336.1"/>
    <property type="molecule type" value="Genomic_DNA"/>
</dbReference>
<comment type="caution">
    <text evidence="1">The sequence shown here is derived from an EMBL/GenBank/DDBJ whole genome shotgun (WGS) entry which is preliminary data.</text>
</comment>
<protein>
    <submittedName>
        <fullName evidence="1">Jg21376 protein</fullName>
    </submittedName>
</protein>
<organism evidence="1 2">
    <name type="scientific">Pararge aegeria aegeria</name>
    <dbReference type="NCBI Taxonomy" id="348720"/>
    <lineage>
        <taxon>Eukaryota</taxon>
        <taxon>Metazoa</taxon>
        <taxon>Ecdysozoa</taxon>
        <taxon>Arthropoda</taxon>
        <taxon>Hexapoda</taxon>
        <taxon>Insecta</taxon>
        <taxon>Pterygota</taxon>
        <taxon>Neoptera</taxon>
        <taxon>Endopterygota</taxon>
        <taxon>Lepidoptera</taxon>
        <taxon>Glossata</taxon>
        <taxon>Ditrysia</taxon>
        <taxon>Papilionoidea</taxon>
        <taxon>Nymphalidae</taxon>
        <taxon>Satyrinae</taxon>
        <taxon>Satyrini</taxon>
        <taxon>Parargina</taxon>
        <taxon>Pararge</taxon>
    </lineage>
</organism>